<evidence type="ECO:0000313" key="6">
    <source>
        <dbReference type="Proteomes" id="UP000642014"/>
    </source>
</evidence>
<dbReference type="Proteomes" id="UP000326029">
    <property type="component" value="Chromosome"/>
</dbReference>
<comment type="similarity">
    <text evidence="1">Belongs to the short-chain dehydrogenases/reductases (SDR) family.</text>
</comment>
<dbReference type="Gene3D" id="3.40.50.720">
    <property type="entry name" value="NAD(P)-binding Rossmann-like Domain"/>
    <property type="match status" value="1"/>
</dbReference>
<keyword evidence="5" id="KW-1185">Reference proteome</keyword>
<reference evidence="3" key="3">
    <citation type="submission" date="2023-08" db="EMBL/GenBank/DDBJ databases">
        <authorList>
            <person name="Sun Q."/>
            <person name="Ohkuma M."/>
        </authorList>
    </citation>
    <scope>NUCLEOTIDE SEQUENCE</scope>
    <source>
        <strain evidence="3">JCM 4205</strain>
    </source>
</reference>
<protein>
    <submittedName>
        <fullName evidence="3">Gluconate 5-dehydrogenase</fullName>
    </submittedName>
    <submittedName>
        <fullName evidence="4">SDR family oxidoreductase</fullName>
    </submittedName>
</protein>
<dbReference type="InterPro" id="IPR002347">
    <property type="entry name" value="SDR_fam"/>
</dbReference>
<sequence>MSTTPADYLSGLFSLDGRTALVTGGSSGIGRAIAGALARAGAKVVVLARKEAELVATVDELTADGCRAAWVSADLSTREGIRSGAEEAAAVFGEPDILVNSAGVNLRPPLGELGEDVWDVTMTVNLEAPFLLGQRFGPGMAERGFGRLIHVTSQQAHRAFVQSGAYGVSKGGLESLARSQAEAWSAYGVTANTLVPGVVLTPLNERLASDPEQVAALAARTMVGRNGLAEDFAGAAVFLASAASAYVTGHSLFVDGGLSVH</sequence>
<evidence type="ECO:0000313" key="5">
    <source>
        <dbReference type="Proteomes" id="UP000326029"/>
    </source>
</evidence>
<dbReference type="EMBL" id="BMSJ01000011">
    <property type="protein sequence ID" value="GGR42994.1"/>
    <property type="molecule type" value="Genomic_DNA"/>
</dbReference>
<organism evidence="3 6">
    <name type="scientific">Streptomyces cinereoruber</name>
    <dbReference type="NCBI Taxonomy" id="67260"/>
    <lineage>
        <taxon>Bacteria</taxon>
        <taxon>Bacillati</taxon>
        <taxon>Actinomycetota</taxon>
        <taxon>Actinomycetes</taxon>
        <taxon>Kitasatosporales</taxon>
        <taxon>Streptomycetaceae</taxon>
        <taxon>Streptomyces</taxon>
    </lineage>
</organism>
<dbReference type="PROSITE" id="PS00061">
    <property type="entry name" value="ADH_SHORT"/>
    <property type="match status" value="1"/>
</dbReference>
<dbReference type="Pfam" id="PF13561">
    <property type="entry name" value="adh_short_C2"/>
    <property type="match status" value="1"/>
</dbReference>
<dbReference type="AlphaFoldDB" id="A0AAV4KPZ6"/>
<dbReference type="InterPro" id="IPR020904">
    <property type="entry name" value="Sc_DH/Rdtase_CS"/>
</dbReference>
<dbReference type="GO" id="GO:0016491">
    <property type="term" value="F:oxidoreductase activity"/>
    <property type="evidence" value="ECO:0007669"/>
    <property type="project" value="UniProtKB-KW"/>
</dbReference>
<reference evidence="3 6" key="1">
    <citation type="journal article" date="2014" name="Int. J. Syst. Evol. Microbiol.">
        <title>Complete genome sequence of Corynebacterium casei LMG S-19264T (=DSM 44701T), isolated from a smear-ripened cheese.</title>
        <authorList>
            <consortium name="US DOE Joint Genome Institute (JGI-PGF)"/>
            <person name="Walter F."/>
            <person name="Albersmeier A."/>
            <person name="Kalinowski J."/>
            <person name="Ruckert C."/>
        </authorList>
    </citation>
    <scope>NUCLEOTIDE SEQUENCE [LARGE SCALE GENOMIC DNA]</scope>
    <source>
        <strain evidence="3 6">JCM 4205</strain>
    </source>
</reference>
<dbReference type="PANTHER" id="PTHR43669:SF3">
    <property type="entry name" value="ALCOHOL DEHYDROGENASE, PUTATIVE (AFU_ORTHOLOGUE AFUA_3G03445)-RELATED"/>
    <property type="match status" value="1"/>
</dbReference>
<keyword evidence="2" id="KW-0560">Oxidoreductase</keyword>
<dbReference type="RefSeq" id="WP_152370944.1">
    <property type="nucleotide sequence ID" value="NZ_BMSJ01000011.1"/>
</dbReference>
<evidence type="ECO:0000313" key="4">
    <source>
        <dbReference type="EMBL" id="QEV35328.1"/>
    </source>
</evidence>
<accession>A0AAV4KPZ6</accession>
<dbReference type="GeneID" id="95457372"/>
<gene>
    <name evidence="3" type="primary">idnO1</name>
    <name evidence="4" type="ORF">CP977_26780</name>
    <name evidence="3" type="ORF">GCM10010497_53010</name>
</gene>
<dbReference type="FunFam" id="3.40.50.720:FF:000084">
    <property type="entry name" value="Short-chain dehydrogenase reductase"/>
    <property type="match status" value="1"/>
</dbReference>
<dbReference type="EMBL" id="CP023693">
    <property type="protein sequence ID" value="QEV35328.1"/>
    <property type="molecule type" value="Genomic_DNA"/>
</dbReference>
<dbReference type="PANTHER" id="PTHR43669">
    <property type="entry name" value="5-KETO-D-GLUCONATE 5-REDUCTASE"/>
    <property type="match status" value="1"/>
</dbReference>
<proteinExistence type="inferred from homology"/>
<dbReference type="Proteomes" id="UP000642014">
    <property type="component" value="Unassembled WGS sequence"/>
</dbReference>
<dbReference type="PRINTS" id="PR00080">
    <property type="entry name" value="SDRFAMILY"/>
</dbReference>
<reference evidence="4 5" key="2">
    <citation type="submission" date="2017-09" db="EMBL/GenBank/DDBJ databases">
        <authorList>
            <person name="Lee N."/>
            <person name="Cho B.-K."/>
        </authorList>
    </citation>
    <scope>NUCLEOTIDE SEQUENCE [LARGE SCALE GENOMIC DNA]</scope>
    <source>
        <strain evidence="4 5">ATCC 19740</strain>
    </source>
</reference>
<dbReference type="PRINTS" id="PR00081">
    <property type="entry name" value="GDHRDH"/>
</dbReference>
<evidence type="ECO:0000313" key="3">
    <source>
        <dbReference type="EMBL" id="GGR42994.1"/>
    </source>
</evidence>
<name>A0AAV4KPZ6_9ACTN</name>
<evidence type="ECO:0000256" key="1">
    <source>
        <dbReference type="ARBA" id="ARBA00006484"/>
    </source>
</evidence>
<evidence type="ECO:0000256" key="2">
    <source>
        <dbReference type="ARBA" id="ARBA00023002"/>
    </source>
</evidence>
<dbReference type="SUPFAM" id="SSF51735">
    <property type="entry name" value="NAD(P)-binding Rossmann-fold domains"/>
    <property type="match status" value="1"/>
</dbReference>
<dbReference type="InterPro" id="IPR036291">
    <property type="entry name" value="NAD(P)-bd_dom_sf"/>
</dbReference>